<dbReference type="PANTHER" id="PTHR11803">
    <property type="entry name" value="2-IMINOBUTANOATE/2-IMINOPROPANOATE DEAMINASE RIDA"/>
    <property type="match status" value="1"/>
</dbReference>
<dbReference type="GO" id="GO:0019239">
    <property type="term" value="F:deaminase activity"/>
    <property type="evidence" value="ECO:0007669"/>
    <property type="project" value="TreeGrafter"/>
</dbReference>
<reference evidence="2 3" key="1">
    <citation type="submission" date="2019-04" db="EMBL/GenBank/DDBJ databases">
        <title>Friends and foes A comparative genomics study of 23 Aspergillus species from section Flavi.</title>
        <authorList>
            <consortium name="DOE Joint Genome Institute"/>
            <person name="Kjaerbolling I."/>
            <person name="Vesth T."/>
            <person name="Frisvad J.C."/>
            <person name="Nybo J.L."/>
            <person name="Theobald S."/>
            <person name="Kildgaard S."/>
            <person name="Isbrandt T."/>
            <person name="Kuo A."/>
            <person name="Sato A."/>
            <person name="Lyhne E.K."/>
            <person name="Kogle M.E."/>
            <person name="Wiebenga A."/>
            <person name="Kun R.S."/>
            <person name="Lubbers R.J."/>
            <person name="Makela M.R."/>
            <person name="Barry K."/>
            <person name="Chovatia M."/>
            <person name="Clum A."/>
            <person name="Daum C."/>
            <person name="Haridas S."/>
            <person name="He G."/>
            <person name="LaButti K."/>
            <person name="Lipzen A."/>
            <person name="Mondo S."/>
            <person name="Riley R."/>
            <person name="Salamov A."/>
            <person name="Simmons B.A."/>
            <person name="Magnuson J.K."/>
            <person name="Henrissat B."/>
            <person name="Mortensen U.H."/>
            <person name="Larsen T.O."/>
            <person name="Devries R.P."/>
            <person name="Grigoriev I.V."/>
            <person name="Machida M."/>
            <person name="Baker S.E."/>
            <person name="Andersen M.R."/>
        </authorList>
    </citation>
    <scope>NUCLEOTIDE SEQUENCE [LARGE SCALE GENOMIC DNA]</scope>
    <source>
        <strain evidence="2 3">CBS 151.66</strain>
    </source>
</reference>
<dbReference type="GO" id="GO:0005739">
    <property type="term" value="C:mitochondrion"/>
    <property type="evidence" value="ECO:0007669"/>
    <property type="project" value="TreeGrafter"/>
</dbReference>
<accession>A0A5N5XHW6</accession>
<organism evidence="2 3">
    <name type="scientific">Aspergillus leporis</name>
    <dbReference type="NCBI Taxonomy" id="41062"/>
    <lineage>
        <taxon>Eukaryota</taxon>
        <taxon>Fungi</taxon>
        <taxon>Dikarya</taxon>
        <taxon>Ascomycota</taxon>
        <taxon>Pezizomycotina</taxon>
        <taxon>Eurotiomycetes</taxon>
        <taxon>Eurotiomycetidae</taxon>
        <taxon>Eurotiales</taxon>
        <taxon>Aspergillaceae</taxon>
        <taxon>Aspergillus</taxon>
        <taxon>Aspergillus subgen. Circumdati</taxon>
    </lineage>
</organism>
<dbReference type="PANTHER" id="PTHR11803:SF58">
    <property type="entry name" value="PROTEIN HMF1-RELATED"/>
    <property type="match status" value="1"/>
</dbReference>
<evidence type="ECO:0000313" key="2">
    <source>
        <dbReference type="EMBL" id="KAB8079062.1"/>
    </source>
</evidence>
<dbReference type="EMBL" id="ML732153">
    <property type="protein sequence ID" value="KAB8079062.1"/>
    <property type="molecule type" value="Genomic_DNA"/>
</dbReference>
<dbReference type="AlphaFoldDB" id="A0A5N5XHW6"/>
<dbReference type="Gene3D" id="3.30.1330.40">
    <property type="entry name" value="RutC-like"/>
    <property type="match status" value="1"/>
</dbReference>
<comment type="similarity">
    <text evidence="1">Belongs to the RutC family.</text>
</comment>
<gene>
    <name evidence="2" type="ORF">BDV29DRAFT_165339</name>
</gene>
<dbReference type="InterPro" id="IPR035959">
    <property type="entry name" value="RutC-like_sf"/>
</dbReference>
<evidence type="ECO:0000256" key="1">
    <source>
        <dbReference type="ARBA" id="ARBA00010552"/>
    </source>
</evidence>
<dbReference type="Pfam" id="PF01042">
    <property type="entry name" value="Ribonuc_L-PSP"/>
    <property type="match status" value="1"/>
</dbReference>
<dbReference type="CDD" id="cd00448">
    <property type="entry name" value="YjgF_YER057c_UK114_family"/>
    <property type="match status" value="1"/>
</dbReference>
<dbReference type="Proteomes" id="UP000326565">
    <property type="component" value="Unassembled WGS sequence"/>
</dbReference>
<dbReference type="SUPFAM" id="SSF55298">
    <property type="entry name" value="YjgF-like"/>
    <property type="match status" value="1"/>
</dbReference>
<dbReference type="GO" id="GO:0005829">
    <property type="term" value="C:cytosol"/>
    <property type="evidence" value="ECO:0007669"/>
    <property type="project" value="TreeGrafter"/>
</dbReference>
<evidence type="ECO:0000313" key="3">
    <source>
        <dbReference type="Proteomes" id="UP000326565"/>
    </source>
</evidence>
<proteinExistence type="inferred from homology"/>
<dbReference type="OrthoDB" id="309640at2759"/>
<sequence>MPHLAIMYISSQYLTFYTWILSHEIKSQAFKANGTIYLAGQIAADRDGNLITGNITEKAEQIFRNSEAILRAAGSELTKVVKVTFFSRI</sequence>
<dbReference type="InterPro" id="IPR006175">
    <property type="entry name" value="YjgF/YER057c/UK114"/>
</dbReference>
<name>A0A5N5XHW6_9EURO</name>
<protein>
    <submittedName>
        <fullName evidence="2">Endoribonuclease L-PSP/chorismate mutase-like protein</fullName>
    </submittedName>
</protein>
<keyword evidence="3" id="KW-1185">Reference proteome</keyword>